<dbReference type="EMBL" id="FNDI01000021">
    <property type="protein sequence ID" value="SDI64823.1"/>
    <property type="molecule type" value="Genomic_DNA"/>
</dbReference>
<accession>A0A7Z7FJN1</accession>
<keyword evidence="2" id="KW-1185">Reference proteome</keyword>
<dbReference type="AlphaFoldDB" id="A0A7Z7FJN1"/>
<evidence type="ECO:0000313" key="2">
    <source>
        <dbReference type="Proteomes" id="UP000198900"/>
    </source>
</evidence>
<organism evidence="1 2">
    <name type="scientific">Paraburkholderia steynii</name>
    <dbReference type="NCBI Taxonomy" id="1245441"/>
    <lineage>
        <taxon>Bacteria</taxon>
        <taxon>Pseudomonadati</taxon>
        <taxon>Pseudomonadota</taxon>
        <taxon>Betaproteobacteria</taxon>
        <taxon>Burkholderiales</taxon>
        <taxon>Burkholderiaceae</taxon>
        <taxon>Paraburkholderia</taxon>
    </lineage>
</organism>
<gene>
    <name evidence="1" type="ORF">SAMN04487926_12133</name>
</gene>
<dbReference type="GO" id="GO:0003677">
    <property type="term" value="F:DNA binding"/>
    <property type="evidence" value="ECO:0007669"/>
    <property type="project" value="InterPro"/>
</dbReference>
<proteinExistence type="predicted"/>
<sequence length="148" mass="16128">MNVLDAAHAVAHDYEGGCESLAPRVSMSSALLRNKVNPNNTANHLTLKEAVRLSVVTGDARILEAFARELGMVCIKAPTADNCADADVIEMMAQAMKTLGDMGHEINKTFADGRVERAEVKRVRDRAWPHVQTIFALVSRIEGMAEPD</sequence>
<reference evidence="1" key="1">
    <citation type="submission" date="2016-10" db="EMBL/GenBank/DDBJ databases">
        <authorList>
            <person name="Varghese N."/>
            <person name="Submissions S."/>
        </authorList>
    </citation>
    <scope>NUCLEOTIDE SEQUENCE [LARGE SCALE GENOMIC DNA]</scope>
    <source>
        <strain evidence="1">YR281</strain>
    </source>
</reference>
<dbReference type="Pfam" id="PF06892">
    <property type="entry name" value="Phage_CP76"/>
    <property type="match status" value="1"/>
</dbReference>
<dbReference type="InterPro" id="IPR009679">
    <property type="entry name" value="Phage_186_CII-like"/>
</dbReference>
<comment type="caution">
    <text evidence="1">The sequence shown here is derived from an EMBL/GenBank/DDBJ whole genome shotgun (WGS) entry which is preliminary data.</text>
</comment>
<evidence type="ECO:0000313" key="1">
    <source>
        <dbReference type="EMBL" id="SDI64823.1"/>
    </source>
</evidence>
<dbReference type="Proteomes" id="UP000198900">
    <property type="component" value="Unassembled WGS sequence"/>
</dbReference>
<protein>
    <submittedName>
        <fullName evidence="1">Phage regulatory protein CII (CP76)</fullName>
    </submittedName>
</protein>
<name>A0A7Z7FJN1_9BURK</name>
<dbReference type="RefSeq" id="WP_091785000.1">
    <property type="nucleotide sequence ID" value="NZ_FNDI01000021.1"/>
</dbReference>